<dbReference type="Proteomes" id="UP000789396">
    <property type="component" value="Unassembled WGS sequence"/>
</dbReference>
<proteinExistence type="predicted"/>
<protein>
    <submittedName>
        <fullName evidence="2">4934_t:CDS:1</fullName>
    </submittedName>
</protein>
<dbReference type="InterPro" id="IPR043502">
    <property type="entry name" value="DNA/RNA_pol_sf"/>
</dbReference>
<comment type="caution">
    <text evidence="2">The sequence shown here is derived from an EMBL/GenBank/DDBJ whole genome shotgun (WGS) entry which is preliminary data.</text>
</comment>
<feature type="domain" description="Reverse transcriptase/retrotransposon-derived protein RNase H-like" evidence="1">
    <location>
        <begin position="1"/>
        <end position="43"/>
    </location>
</feature>
<dbReference type="OrthoDB" id="2286407at2759"/>
<dbReference type="InterPro" id="IPR041577">
    <property type="entry name" value="RT_RNaseH_2"/>
</dbReference>
<keyword evidence="3" id="KW-1185">Reference proteome</keyword>
<evidence type="ECO:0000259" key="1">
    <source>
        <dbReference type="Pfam" id="PF17919"/>
    </source>
</evidence>
<evidence type="ECO:0000313" key="3">
    <source>
        <dbReference type="Proteomes" id="UP000789396"/>
    </source>
</evidence>
<dbReference type="Pfam" id="PF17919">
    <property type="entry name" value="RT_RNaseH_2"/>
    <property type="match status" value="1"/>
</dbReference>
<reference evidence="2" key="1">
    <citation type="submission" date="2021-06" db="EMBL/GenBank/DDBJ databases">
        <authorList>
            <person name="Kallberg Y."/>
            <person name="Tangrot J."/>
            <person name="Rosling A."/>
        </authorList>
    </citation>
    <scope>NUCLEOTIDE SEQUENCE</scope>
    <source>
        <strain evidence="2">IN212</strain>
    </source>
</reference>
<dbReference type="SUPFAM" id="SSF56672">
    <property type="entry name" value="DNA/RNA polymerases"/>
    <property type="match status" value="1"/>
</dbReference>
<organism evidence="2 3">
    <name type="scientific">Racocetra fulgida</name>
    <dbReference type="NCBI Taxonomy" id="60492"/>
    <lineage>
        <taxon>Eukaryota</taxon>
        <taxon>Fungi</taxon>
        <taxon>Fungi incertae sedis</taxon>
        <taxon>Mucoromycota</taxon>
        <taxon>Glomeromycotina</taxon>
        <taxon>Glomeromycetes</taxon>
        <taxon>Diversisporales</taxon>
        <taxon>Gigasporaceae</taxon>
        <taxon>Racocetra</taxon>
    </lineage>
</organism>
<name>A0A9N9IF21_9GLOM</name>
<accession>A0A9N9IF21</accession>
<gene>
    <name evidence="2" type="ORF">RFULGI_LOCUS12167</name>
</gene>
<feature type="non-terminal residue" evidence="2">
    <location>
        <position position="1"/>
    </location>
</feature>
<evidence type="ECO:0000313" key="2">
    <source>
        <dbReference type="EMBL" id="CAG8731460.1"/>
    </source>
</evidence>
<dbReference type="AlphaFoldDB" id="A0A9N9IF21"/>
<dbReference type="EMBL" id="CAJVPZ010028472">
    <property type="protein sequence ID" value="CAG8731460.1"/>
    <property type="molecule type" value="Genomic_DNA"/>
</dbReference>
<feature type="non-terminal residue" evidence="2">
    <location>
        <position position="43"/>
    </location>
</feature>
<sequence>YALGAILSQLQNDGYLYPVAYYSRKFSSAEINYEIHDKELLAI</sequence>